<evidence type="ECO:0000256" key="2">
    <source>
        <dbReference type="ARBA" id="ARBA00009085"/>
    </source>
</evidence>
<keyword evidence="5" id="KW-0833">Ubl conjugation pathway</keyword>
<dbReference type="InterPro" id="IPR018200">
    <property type="entry name" value="USP_CS"/>
</dbReference>
<dbReference type="InterPro" id="IPR001394">
    <property type="entry name" value="Peptidase_C19_UCH"/>
</dbReference>
<accession>A0A913HWJ2</accession>
<dbReference type="InterPro" id="IPR050164">
    <property type="entry name" value="Peptidase_C19"/>
</dbReference>
<evidence type="ECO:0000256" key="5">
    <source>
        <dbReference type="ARBA" id="ARBA00022786"/>
    </source>
</evidence>
<dbReference type="PANTHER" id="PTHR24006">
    <property type="entry name" value="UBIQUITIN CARBOXYL-TERMINAL HYDROLASE"/>
    <property type="match status" value="1"/>
</dbReference>
<evidence type="ECO:0000313" key="11">
    <source>
        <dbReference type="WBParaSite" id="SSTP_0000655100.1"/>
    </source>
</evidence>
<dbReference type="PANTHER" id="PTHR24006:SF888">
    <property type="entry name" value="UBIQUITIN CARBOXYL-TERMINAL HYDROLASE 30"/>
    <property type="match status" value="1"/>
</dbReference>
<evidence type="ECO:0000256" key="6">
    <source>
        <dbReference type="ARBA" id="ARBA00022801"/>
    </source>
</evidence>
<keyword evidence="10" id="KW-1185">Reference proteome</keyword>
<name>A0A913HWJ2_STRER</name>
<keyword evidence="4" id="KW-0645">Protease</keyword>
<dbReference type="Proteomes" id="UP000035681">
    <property type="component" value="Unplaced"/>
</dbReference>
<dbReference type="GO" id="GO:0016579">
    <property type="term" value="P:protein deubiquitination"/>
    <property type="evidence" value="ECO:0007669"/>
    <property type="project" value="InterPro"/>
</dbReference>
<comment type="catalytic activity">
    <reaction evidence="1">
        <text>Thiol-dependent hydrolysis of ester, thioester, amide, peptide and isopeptide bonds formed by the C-terminal Gly of ubiquitin (a 76-residue protein attached to proteins as an intracellular targeting signal).</text>
        <dbReference type="EC" id="3.4.19.12"/>
    </reaction>
</comment>
<sequence length="300" mass="33969">MNLDLLSGSIALFSTILLGLYLYKTTTHTNIYSGNKKCSIKGLKNLGNTCYVNALLQALASSKYFTEWIMTIPTNNCLVEVPFIKSLRKILIEMQGCDNDNLSASEVISALSFHRWNISIGFEQDLFELLNIFYTTFEEEINAIANSTNAFEKILTSSFFSNTIKEPINTSIISPLIKSVWFKNISYKQLPFFGSICTTLCCCDKNCLHKEIKIDPIGVISLPIPHDTFLNTLSLEFLLRNYFKSEIINDASCEKCIKEKNKKASGIYRKDAFGKVSLIKFKIFINNIILINNKLLTHIS</sequence>
<organism evidence="11">
    <name type="scientific">Strongyloides stercoralis</name>
    <name type="common">Threadworm</name>
    <dbReference type="NCBI Taxonomy" id="6248"/>
    <lineage>
        <taxon>Eukaryota</taxon>
        <taxon>Metazoa</taxon>
        <taxon>Ecdysozoa</taxon>
        <taxon>Nematoda</taxon>
        <taxon>Chromadorea</taxon>
        <taxon>Rhabditida</taxon>
        <taxon>Tylenchina</taxon>
        <taxon>Panagrolaimomorpha</taxon>
        <taxon>Strongyloidoidea</taxon>
        <taxon>Strongyloididae</taxon>
        <taxon>Strongyloides</taxon>
    </lineage>
</organism>
<dbReference type="PROSITE" id="PS00972">
    <property type="entry name" value="USP_1"/>
    <property type="match status" value="1"/>
</dbReference>
<keyword evidence="7" id="KW-0788">Thiol protease</keyword>
<evidence type="ECO:0000256" key="3">
    <source>
        <dbReference type="ARBA" id="ARBA00012759"/>
    </source>
</evidence>
<evidence type="ECO:0000256" key="8">
    <source>
        <dbReference type="SAM" id="Phobius"/>
    </source>
</evidence>
<keyword evidence="8" id="KW-1133">Transmembrane helix</keyword>
<keyword evidence="8" id="KW-0472">Membrane</keyword>
<dbReference type="WBParaSite" id="SSTP_0000655100.1">
    <property type="protein sequence ID" value="SSTP_0000655100.1"/>
    <property type="gene ID" value="SSTP_0000655100"/>
</dbReference>
<dbReference type="SUPFAM" id="SSF54001">
    <property type="entry name" value="Cysteine proteinases"/>
    <property type="match status" value="1"/>
</dbReference>
<keyword evidence="8" id="KW-0812">Transmembrane</keyword>
<dbReference type="WBParaSite" id="TCONS_00010202.p1">
    <property type="protein sequence ID" value="TCONS_00010202.p1"/>
    <property type="gene ID" value="XLOC_007903"/>
</dbReference>
<evidence type="ECO:0000259" key="9">
    <source>
        <dbReference type="PROSITE" id="PS50235"/>
    </source>
</evidence>
<dbReference type="PROSITE" id="PS50235">
    <property type="entry name" value="USP_3"/>
    <property type="match status" value="1"/>
</dbReference>
<dbReference type="GO" id="GO:0006508">
    <property type="term" value="P:proteolysis"/>
    <property type="evidence" value="ECO:0007669"/>
    <property type="project" value="UniProtKB-KW"/>
</dbReference>
<feature type="domain" description="USP" evidence="9">
    <location>
        <begin position="41"/>
        <end position="300"/>
    </location>
</feature>
<comment type="similarity">
    <text evidence="2">Belongs to the peptidase C19 family.</text>
</comment>
<keyword evidence="6" id="KW-0378">Hydrolase</keyword>
<dbReference type="EC" id="3.4.19.12" evidence="3"/>
<proteinExistence type="inferred from homology"/>
<dbReference type="InterPro" id="IPR038765">
    <property type="entry name" value="Papain-like_cys_pep_sf"/>
</dbReference>
<dbReference type="GO" id="GO:0004843">
    <property type="term" value="F:cysteine-type deubiquitinase activity"/>
    <property type="evidence" value="ECO:0007669"/>
    <property type="project" value="UniProtKB-EC"/>
</dbReference>
<evidence type="ECO:0000256" key="4">
    <source>
        <dbReference type="ARBA" id="ARBA00022670"/>
    </source>
</evidence>
<dbReference type="GO" id="GO:0005634">
    <property type="term" value="C:nucleus"/>
    <property type="evidence" value="ECO:0007669"/>
    <property type="project" value="TreeGrafter"/>
</dbReference>
<evidence type="ECO:0000313" key="10">
    <source>
        <dbReference type="Proteomes" id="UP000035681"/>
    </source>
</evidence>
<protein>
    <recommendedName>
        <fullName evidence="3">ubiquitinyl hydrolase 1</fullName>
        <ecNumber evidence="3">3.4.19.12</ecNumber>
    </recommendedName>
</protein>
<dbReference type="AlphaFoldDB" id="A0A913HWJ2"/>
<dbReference type="Pfam" id="PF00443">
    <property type="entry name" value="UCH"/>
    <property type="match status" value="1"/>
</dbReference>
<dbReference type="GO" id="GO:0005829">
    <property type="term" value="C:cytosol"/>
    <property type="evidence" value="ECO:0007669"/>
    <property type="project" value="TreeGrafter"/>
</dbReference>
<feature type="transmembrane region" description="Helical" evidence="8">
    <location>
        <begin position="6"/>
        <end position="23"/>
    </location>
</feature>
<evidence type="ECO:0000256" key="7">
    <source>
        <dbReference type="ARBA" id="ARBA00022807"/>
    </source>
</evidence>
<dbReference type="InterPro" id="IPR028889">
    <property type="entry name" value="USP"/>
</dbReference>
<dbReference type="Gene3D" id="3.90.70.10">
    <property type="entry name" value="Cysteine proteinases"/>
    <property type="match status" value="1"/>
</dbReference>
<evidence type="ECO:0000256" key="1">
    <source>
        <dbReference type="ARBA" id="ARBA00000707"/>
    </source>
</evidence>
<reference evidence="11" key="1">
    <citation type="submission" date="2022-10" db="UniProtKB">
        <authorList>
            <consortium name="WormBaseParasite"/>
        </authorList>
    </citation>
    <scope>IDENTIFICATION</scope>
</reference>